<evidence type="ECO:0000313" key="8">
    <source>
        <dbReference type="EMBL" id="RNA20152.1"/>
    </source>
</evidence>
<dbReference type="InterPro" id="IPR001356">
    <property type="entry name" value="HD"/>
</dbReference>
<dbReference type="InterPro" id="IPR050460">
    <property type="entry name" value="Distal-less_Homeobox_TF"/>
</dbReference>
<dbReference type="SUPFAM" id="SSF46689">
    <property type="entry name" value="Homeodomain-like"/>
    <property type="match status" value="1"/>
</dbReference>
<keyword evidence="9" id="KW-1185">Reference proteome</keyword>
<feature type="DNA-binding region" description="Homeobox" evidence="4">
    <location>
        <begin position="78"/>
        <end position="137"/>
    </location>
</feature>
<evidence type="ECO:0000256" key="3">
    <source>
        <dbReference type="ARBA" id="ARBA00023242"/>
    </source>
</evidence>
<dbReference type="EMBL" id="REGN01003910">
    <property type="protein sequence ID" value="RNA20152.1"/>
    <property type="molecule type" value="Genomic_DNA"/>
</dbReference>
<dbReference type="PANTHER" id="PTHR24327:SF41">
    <property type="entry name" value="BRAIN-SPECIFIC HOMEOBOX PROTEIN"/>
    <property type="match status" value="1"/>
</dbReference>
<dbReference type="SMART" id="SM00389">
    <property type="entry name" value="HOX"/>
    <property type="match status" value="1"/>
</dbReference>
<evidence type="ECO:0000256" key="4">
    <source>
        <dbReference type="PROSITE-ProRule" id="PRU00108"/>
    </source>
</evidence>
<keyword evidence="1 4" id="KW-0238">DNA-binding</keyword>
<dbReference type="GO" id="GO:0000978">
    <property type="term" value="F:RNA polymerase II cis-regulatory region sequence-specific DNA binding"/>
    <property type="evidence" value="ECO:0007669"/>
    <property type="project" value="TreeGrafter"/>
</dbReference>
<dbReference type="GO" id="GO:0005634">
    <property type="term" value="C:nucleus"/>
    <property type="evidence" value="ECO:0007669"/>
    <property type="project" value="UniProtKB-SubCell"/>
</dbReference>
<comment type="caution">
    <text evidence="8">The sequence shown here is derived from an EMBL/GenBank/DDBJ whole genome shotgun (WGS) entry which is preliminary data.</text>
</comment>
<dbReference type="InterPro" id="IPR009057">
    <property type="entry name" value="Homeodomain-like_sf"/>
</dbReference>
<dbReference type="PROSITE" id="PS50071">
    <property type="entry name" value="HOMEOBOX_2"/>
    <property type="match status" value="1"/>
</dbReference>
<feature type="domain" description="Homeobox" evidence="7">
    <location>
        <begin position="76"/>
        <end position="136"/>
    </location>
</feature>
<evidence type="ECO:0000259" key="7">
    <source>
        <dbReference type="PROSITE" id="PS50071"/>
    </source>
</evidence>
<evidence type="ECO:0000256" key="6">
    <source>
        <dbReference type="SAM" id="MobiDB-lite"/>
    </source>
</evidence>
<gene>
    <name evidence="8" type="ORF">BpHYR1_033775</name>
</gene>
<dbReference type="OrthoDB" id="10068367at2759"/>
<dbReference type="CDD" id="cd00086">
    <property type="entry name" value="homeodomain"/>
    <property type="match status" value="1"/>
</dbReference>
<keyword evidence="3 4" id="KW-0539">Nucleus</keyword>
<name>A0A3M7R963_BRAPC</name>
<reference evidence="8 9" key="1">
    <citation type="journal article" date="2018" name="Sci. Rep.">
        <title>Genomic signatures of local adaptation to the degree of environmental predictability in rotifers.</title>
        <authorList>
            <person name="Franch-Gras L."/>
            <person name="Hahn C."/>
            <person name="Garcia-Roger E.M."/>
            <person name="Carmona M.J."/>
            <person name="Serra M."/>
            <person name="Gomez A."/>
        </authorList>
    </citation>
    <scope>NUCLEOTIDE SEQUENCE [LARGE SCALE GENOMIC DNA]</scope>
    <source>
        <strain evidence="8">HYR1</strain>
    </source>
</reference>
<comment type="subcellular location">
    <subcellularLocation>
        <location evidence="4 5">Nucleus</location>
    </subcellularLocation>
</comment>
<organism evidence="8 9">
    <name type="scientific">Brachionus plicatilis</name>
    <name type="common">Marine rotifer</name>
    <name type="synonym">Brachionus muelleri</name>
    <dbReference type="NCBI Taxonomy" id="10195"/>
    <lineage>
        <taxon>Eukaryota</taxon>
        <taxon>Metazoa</taxon>
        <taxon>Spiralia</taxon>
        <taxon>Gnathifera</taxon>
        <taxon>Rotifera</taxon>
        <taxon>Eurotatoria</taxon>
        <taxon>Monogononta</taxon>
        <taxon>Pseudotrocha</taxon>
        <taxon>Ploima</taxon>
        <taxon>Brachionidae</taxon>
        <taxon>Brachionus</taxon>
    </lineage>
</organism>
<dbReference type="GO" id="GO:0000981">
    <property type="term" value="F:DNA-binding transcription factor activity, RNA polymerase II-specific"/>
    <property type="evidence" value="ECO:0007669"/>
    <property type="project" value="TreeGrafter"/>
</dbReference>
<keyword evidence="2 4" id="KW-0371">Homeobox</keyword>
<protein>
    <recommendedName>
        <fullName evidence="7">Homeobox domain-containing protein</fullName>
    </recommendedName>
</protein>
<feature type="region of interest" description="Disordered" evidence="6">
    <location>
        <begin position="16"/>
        <end position="66"/>
    </location>
</feature>
<evidence type="ECO:0000256" key="1">
    <source>
        <dbReference type="ARBA" id="ARBA00023125"/>
    </source>
</evidence>
<dbReference type="Gene3D" id="1.10.10.60">
    <property type="entry name" value="Homeodomain-like"/>
    <property type="match status" value="1"/>
</dbReference>
<evidence type="ECO:0000313" key="9">
    <source>
        <dbReference type="Proteomes" id="UP000276133"/>
    </source>
</evidence>
<accession>A0A3M7R963</accession>
<dbReference type="STRING" id="10195.A0A3M7R963"/>
<dbReference type="AlphaFoldDB" id="A0A3M7R963"/>
<dbReference type="Pfam" id="PF00046">
    <property type="entry name" value="Homeodomain"/>
    <property type="match status" value="1"/>
</dbReference>
<dbReference type="Proteomes" id="UP000276133">
    <property type="component" value="Unassembled WGS sequence"/>
</dbReference>
<sequence>MRPSLASKPADAFYLDEECSNNEASSSLDTDDDDLDEHDYLNNENSLDEQSAVRCEKTNGARSAKKSRANKKIDYLKKRKCRTTFSKLQLSILESEFIQSNFVSNEKIDYLVQSTGLDSRIIKNWFKNKRSRVLADSKTNSMTPHKQPNSLAKHIKAEPVNDEVKAQKSPFCTPNPESSSNKNLNGLFNVVHSIGSDEKRSKPTDDKPKPKLDLNSVQCCRSGQELCNCSVSNQALKRLYKYCAGFNTIDFVYCNEESHDLSNSDENGKYFLLIFTSFSSAYIKQLNNNNMTKLKCSNHQAMSLHES</sequence>
<dbReference type="PANTHER" id="PTHR24327">
    <property type="entry name" value="HOMEOBOX PROTEIN"/>
    <property type="match status" value="1"/>
</dbReference>
<evidence type="ECO:0000256" key="5">
    <source>
        <dbReference type="RuleBase" id="RU000682"/>
    </source>
</evidence>
<evidence type="ECO:0000256" key="2">
    <source>
        <dbReference type="ARBA" id="ARBA00023155"/>
    </source>
</evidence>
<proteinExistence type="predicted"/>